<feature type="compositionally biased region" description="Polar residues" evidence="1">
    <location>
        <begin position="178"/>
        <end position="187"/>
    </location>
</feature>
<gene>
    <name evidence="2" type="ORF">Cvel_12782</name>
</gene>
<evidence type="ECO:0000256" key="1">
    <source>
        <dbReference type="SAM" id="MobiDB-lite"/>
    </source>
</evidence>
<dbReference type="VEuPathDB" id="CryptoDB:Cvel_12782"/>
<protein>
    <submittedName>
        <fullName evidence="2">Uncharacterized protein</fullName>
    </submittedName>
</protein>
<dbReference type="EMBL" id="CDMZ01005788">
    <property type="protein sequence ID" value="CEM54456.1"/>
    <property type="molecule type" value="Genomic_DNA"/>
</dbReference>
<proteinExistence type="predicted"/>
<dbReference type="AlphaFoldDB" id="A0A0G4IBL6"/>
<organism evidence="2">
    <name type="scientific">Chromera velia CCMP2878</name>
    <dbReference type="NCBI Taxonomy" id="1169474"/>
    <lineage>
        <taxon>Eukaryota</taxon>
        <taxon>Sar</taxon>
        <taxon>Alveolata</taxon>
        <taxon>Colpodellida</taxon>
        <taxon>Chromeraceae</taxon>
        <taxon>Chromera</taxon>
    </lineage>
</organism>
<feature type="compositionally biased region" description="Basic residues" evidence="1">
    <location>
        <begin position="153"/>
        <end position="162"/>
    </location>
</feature>
<sequence length="231" mass="26244">MESLKELREVCDRNLQIISRIEQTKYITTFNYHFTWAPSTGQTPVFEPSVKSEPCKVALQDFLKTWTLMPEFASALESLPNDYIRVWEVNEWGDMRKLHEQVLQAVSFLEQMGASGDGAEQTLAVYKSNLNVLQKALYETEETTVSERSLLPARRKLSRRPKSSTTPWHSSELPLSFRSRQTSTTARQSKRTKPDSSLSGLALAGSYCTGRLRMGGIRRSSMNCAMTKGRH</sequence>
<name>A0A0G4IBL6_9ALVE</name>
<reference evidence="2" key="1">
    <citation type="submission" date="2014-11" db="EMBL/GenBank/DDBJ databases">
        <authorList>
            <person name="Otto D Thomas"/>
            <person name="Naeem Raeece"/>
        </authorList>
    </citation>
    <scope>NUCLEOTIDE SEQUENCE</scope>
</reference>
<evidence type="ECO:0000313" key="2">
    <source>
        <dbReference type="EMBL" id="CEM54456.1"/>
    </source>
</evidence>
<accession>A0A0G4IBL6</accession>
<feature type="region of interest" description="Disordered" evidence="1">
    <location>
        <begin position="152"/>
        <end position="199"/>
    </location>
</feature>
<dbReference type="PhylomeDB" id="A0A0G4IBL6"/>